<dbReference type="eggNOG" id="COG0526">
    <property type="taxonomic scope" value="Bacteria"/>
</dbReference>
<dbReference type="OrthoDB" id="5470060at2"/>
<comment type="caution">
    <text evidence="2">The sequence shown here is derived from an EMBL/GenBank/DDBJ whole genome shotgun (WGS) entry which is preliminary data.</text>
</comment>
<sequence>MKKKKQQSTEAVSPESSAWSAPLLHAALLLAALGLGLDLIVRRTMGVSICPTEGCLIVGEYVRIGEENLVLLGFVFLLVLWLAYFFARRYNRAWLWGLATVMLMGALSFDGSLMGFQFLVIQEPCLLCIIVACSLFLILALFALVRKKAFLFLLGLCVWIAGGAAGSILQPPATTATDRPDLENTAVIQWSHTGAQDWPRFHFFFSMHCPLCTEIMLHLAQEGSEPLDYTWNFIPLDTEPDDLKKIAALKKMDLSDKNPFYEILLMEQYPGTPDVEIPGHLQELILQARFYFQVQGFRGVPITIVQKGPDEKKVLTGAQEAMQYFRDKGILSR</sequence>
<proteinExistence type="predicted"/>
<dbReference type="SUPFAM" id="SSF52833">
    <property type="entry name" value="Thioredoxin-like"/>
    <property type="match status" value="1"/>
</dbReference>
<dbReference type="Proteomes" id="UP000005496">
    <property type="component" value="Unassembled WGS sequence"/>
</dbReference>
<evidence type="ECO:0000256" key="1">
    <source>
        <dbReference type="SAM" id="Phobius"/>
    </source>
</evidence>
<evidence type="ECO:0008006" key="4">
    <source>
        <dbReference type="Google" id="ProtNLM"/>
    </source>
</evidence>
<keyword evidence="1" id="KW-0812">Transmembrane</keyword>
<dbReference type="Gene3D" id="1.20.1440.130">
    <property type="entry name" value="VKOR domain"/>
    <property type="match status" value="1"/>
</dbReference>
<feature type="transmembrane region" description="Helical" evidence="1">
    <location>
        <begin position="23"/>
        <end position="41"/>
    </location>
</feature>
<evidence type="ECO:0000313" key="2">
    <source>
        <dbReference type="EMBL" id="EFI33249.1"/>
    </source>
</evidence>
<name>D6SRD3_9BACT</name>
<feature type="transmembrane region" description="Helical" evidence="1">
    <location>
        <begin position="125"/>
        <end position="144"/>
    </location>
</feature>
<keyword evidence="1" id="KW-0472">Membrane</keyword>
<dbReference type="InterPro" id="IPR038354">
    <property type="entry name" value="VKOR_sf"/>
</dbReference>
<protein>
    <recommendedName>
        <fullName evidence="4">Vitamin K epoxide reductase</fullName>
    </recommendedName>
</protein>
<dbReference type="AlphaFoldDB" id="D6SRD3"/>
<keyword evidence="3" id="KW-1185">Reference proteome</keyword>
<organism evidence="2 3">
    <name type="scientific">Desulfonatronospira thiodismutans ASO3-1</name>
    <dbReference type="NCBI Taxonomy" id="555779"/>
    <lineage>
        <taxon>Bacteria</taxon>
        <taxon>Pseudomonadati</taxon>
        <taxon>Thermodesulfobacteriota</taxon>
        <taxon>Desulfovibrionia</taxon>
        <taxon>Desulfovibrionales</taxon>
        <taxon>Desulfonatronovibrionaceae</taxon>
        <taxon>Desulfonatronospira</taxon>
    </lineage>
</organism>
<dbReference type="RefSeq" id="WP_008870607.1">
    <property type="nucleotide sequence ID" value="NZ_ACJN02000003.1"/>
</dbReference>
<gene>
    <name evidence="2" type="ORF">Dthio_PD0575</name>
</gene>
<keyword evidence="1" id="KW-1133">Transmembrane helix</keyword>
<feature type="transmembrane region" description="Helical" evidence="1">
    <location>
        <begin position="93"/>
        <end position="113"/>
    </location>
</feature>
<feature type="transmembrane region" description="Helical" evidence="1">
    <location>
        <begin position="69"/>
        <end position="87"/>
    </location>
</feature>
<dbReference type="EMBL" id="ACJN02000003">
    <property type="protein sequence ID" value="EFI33249.1"/>
    <property type="molecule type" value="Genomic_DNA"/>
</dbReference>
<evidence type="ECO:0000313" key="3">
    <source>
        <dbReference type="Proteomes" id="UP000005496"/>
    </source>
</evidence>
<accession>D6SRD3</accession>
<dbReference type="InterPro" id="IPR036249">
    <property type="entry name" value="Thioredoxin-like_sf"/>
</dbReference>
<feature type="transmembrane region" description="Helical" evidence="1">
    <location>
        <begin position="150"/>
        <end position="169"/>
    </location>
</feature>
<reference evidence="2" key="1">
    <citation type="submission" date="2010-05" db="EMBL/GenBank/DDBJ databases">
        <title>The draft genome of Desulfonatronospira thiodismutans ASO3-1.</title>
        <authorList>
            <consortium name="US DOE Joint Genome Institute (JGI-PGF)"/>
            <person name="Lucas S."/>
            <person name="Copeland A."/>
            <person name="Lapidus A."/>
            <person name="Cheng J.-F."/>
            <person name="Bruce D."/>
            <person name="Goodwin L."/>
            <person name="Pitluck S."/>
            <person name="Chertkov O."/>
            <person name="Brettin T."/>
            <person name="Detter J.C."/>
            <person name="Han C."/>
            <person name="Land M.L."/>
            <person name="Hauser L."/>
            <person name="Kyrpides N."/>
            <person name="Mikhailova N."/>
            <person name="Muyzer G."/>
            <person name="Woyke T."/>
        </authorList>
    </citation>
    <scope>NUCLEOTIDE SEQUENCE [LARGE SCALE GENOMIC DNA]</scope>
    <source>
        <strain evidence="2">ASO3-1</strain>
    </source>
</reference>